<dbReference type="InterPro" id="IPR050513">
    <property type="entry name" value="RavA_ATPases"/>
</dbReference>
<feature type="domain" description="AAA+ ATPase" evidence="1">
    <location>
        <begin position="53"/>
        <end position="189"/>
    </location>
</feature>
<reference evidence="2 3" key="1">
    <citation type="submission" date="2019-02" db="EMBL/GenBank/DDBJ databases">
        <title>Deep-cultivation of Planctomycetes and their phenomic and genomic characterization uncovers novel biology.</title>
        <authorList>
            <person name="Wiegand S."/>
            <person name="Jogler M."/>
            <person name="Boedeker C."/>
            <person name="Pinto D."/>
            <person name="Vollmers J."/>
            <person name="Rivas-Marin E."/>
            <person name="Kohn T."/>
            <person name="Peeters S.H."/>
            <person name="Heuer A."/>
            <person name="Rast P."/>
            <person name="Oberbeckmann S."/>
            <person name="Bunk B."/>
            <person name="Jeske O."/>
            <person name="Meyerdierks A."/>
            <person name="Storesund J.E."/>
            <person name="Kallscheuer N."/>
            <person name="Luecker S."/>
            <person name="Lage O.M."/>
            <person name="Pohl T."/>
            <person name="Merkel B.J."/>
            <person name="Hornburger P."/>
            <person name="Mueller R.-W."/>
            <person name="Bruemmer F."/>
            <person name="Labrenz M."/>
            <person name="Spormann A.M."/>
            <person name="Op den Camp H."/>
            <person name="Overmann J."/>
            <person name="Amann R."/>
            <person name="Jetten M.S.M."/>
            <person name="Mascher T."/>
            <person name="Medema M.H."/>
            <person name="Devos D.P."/>
            <person name="Kaster A.-K."/>
            <person name="Ovreas L."/>
            <person name="Rohde M."/>
            <person name="Galperin M.Y."/>
            <person name="Jogler C."/>
        </authorList>
    </citation>
    <scope>NUCLEOTIDE SEQUENCE [LARGE SCALE GENOMIC DNA]</scope>
    <source>
        <strain evidence="2 3">Pan181</strain>
    </source>
</reference>
<organism evidence="2 3">
    <name type="scientific">Aeoliella mucimassa</name>
    <dbReference type="NCBI Taxonomy" id="2527972"/>
    <lineage>
        <taxon>Bacteria</taxon>
        <taxon>Pseudomonadati</taxon>
        <taxon>Planctomycetota</taxon>
        <taxon>Planctomycetia</taxon>
        <taxon>Pirellulales</taxon>
        <taxon>Lacipirellulaceae</taxon>
        <taxon>Aeoliella</taxon>
    </lineage>
</organism>
<dbReference type="Proteomes" id="UP000315750">
    <property type="component" value="Chromosome"/>
</dbReference>
<gene>
    <name evidence="2" type="primary">ravA_3</name>
    <name evidence="2" type="ORF">Pan181_45770</name>
</gene>
<dbReference type="RefSeq" id="WP_145250145.1">
    <property type="nucleotide sequence ID" value="NZ_CP036278.1"/>
</dbReference>
<dbReference type="InterPro" id="IPR003593">
    <property type="entry name" value="AAA+_ATPase"/>
</dbReference>
<keyword evidence="2" id="KW-0378">Hydrolase</keyword>
<dbReference type="CDD" id="cd00009">
    <property type="entry name" value="AAA"/>
    <property type="match status" value="1"/>
</dbReference>
<dbReference type="EMBL" id="CP036278">
    <property type="protein sequence ID" value="QDU58343.1"/>
    <property type="molecule type" value="Genomic_DNA"/>
</dbReference>
<dbReference type="InterPro" id="IPR041538">
    <property type="entry name" value="RavA-like_AAA_lid"/>
</dbReference>
<dbReference type="Pfam" id="PF20030">
    <property type="entry name" value="bpMoxR"/>
    <property type="match status" value="1"/>
</dbReference>
<dbReference type="Pfam" id="PF17868">
    <property type="entry name" value="AAA_lid_8"/>
    <property type="match status" value="1"/>
</dbReference>
<protein>
    <submittedName>
        <fullName evidence="2">ATPase RavA</fullName>
        <ecNumber evidence="2">3.6.3.-</ecNumber>
    </submittedName>
</protein>
<proteinExistence type="predicted"/>
<evidence type="ECO:0000313" key="2">
    <source>
        <dbReference type="EMBL" id="QDU58343.1"/>
    </source>
</evidence>
<dbReference type="EC" id="3.6.3.-" evidence="2"/>
<dbReference type="AlphaFoldDB" id="A0A518AUE4"/>
<dbReference type="Gene3D" id="3.40.50.300">
    <property type="entry name" value="P-loop containing nucleotide triphosphate hydrolases"/>
    <property type="match status" value="1"/>
</dbReference>
<dbReference type="SUPFAM" id="SSF52540">
    <property type="entry name" value="P-loop containing nucleoside triphosphate hydrolases"/>
    <property type="match status" value="1"/>
</dbReference>
<name>A0A518AUE4_9BACT</name>
<dbReference type="GO" id="GO:0016787">
    <property type="term" value="F:hydrolase activity"/>
    <property type="evidence" value="ECO:0007669"/>
    <property type="project" value="UniProtKB-KW"/>
</dbReference>
<sequence length="395" mass="44439">METAENSTPESAASEPATQELGHQLRAEVLEPLKQQFVGKDEIIDLLGLCLVARENLFMLGPPGTAKSALVQSLARQIDGRVFDYLLTRFTEPNEVFGPFDIRKLRDGELETNTTGMLPEADFVFMDELLNANSAILNSLLMVLNERIFRRGRETRPLPTLMVVGASNHLPEDEALNALFDRFLIRVSCNNVPDEHLDEVLSAGWQMDSHRQTHRANITADDLRRLQLLVPQVNFDQVRPKYVQLVVKLRNAGVQISDRRAVKLQRLIAASALLCGRLEANQTDMWVLRYIWDTEDEQELLASLVAQALKSSTEEERAVGHPRSLVSEAPDPEQLEADLANAASLLAEAAESERSVLRDRLTLLTARCQWVVDSQQRTFLENKANDLWRSLDAPK</sequence>
<keyword evidence="3" id="KW-1185">Reference proteome</keyword>
<dbReference type="SMART" id="SM00382">
    <property type="entry name" value="AAA"/>
    <property type="match status" value="1"/>
</dbReference>
<dbReference type="InterPro" id="IPR045427">
    <property type="entry name" value="MoxR"/>
</dbReference>
<accession>A0A518AUE4</accession>
<dbReference type="OrthoDB" id="1814213at2"/>
<evidence type="ECO:0000313" key="3">
    <source>
        <dbReference type="Proteomes" id="UP000315750"/>
    </source>
</evidence>
<evidence type="ECO:0000259" key="1">
    <source>
        <dbReference type="SMART" id="SM00382"/>
    </source>
</evidence>
<dbReference type="PANTHER" id="PTHR32204:SF0">
    <property type="entry name" value="ATPASE RAVA"/>
    <property type="match status" value="1"/>
</dbReference>
<dbReference type="PANTHER" id="PTHR32204">
    <property type="entry name" value="ATPASE RAVA"/>
    <property type="match status" value="1"/>
</dbReference>
<dbReference type="KEGG" id="amuc:Pan181_45770"/>
<dbReference type="InterPro" id="IPR027417">
    <property type="entry name" value="P-loop_NTPase"/>
</dbReference>